<dbReference type="OrthoDB" id="7358785at2"/>
<name>A0A3N0HYM5_9FIRM</name>
<evidence type="ECO:0000313" key="2">
    <source>
        <dbReference type="Proteomes" id="UP000276568"/>
    </source>
</evidence>
<dbReference type="EMBL" id="RJQC01000003">
    <property type="protein sequence ID" value="RNM29851.1"/>
    <property type="molecule type" value="Genomic_DNA"/>
</dbReference>
<dbReference type="InterPro" id="IPR005335">
    <property type="entry name" value="Terminase_ssu"/>
</dbReference>
<comment type="caution">
    <text evidence="1">The sequence shown here is derived from an EMBL/GenBank/DDBJ whole genome shotgun (WGS) entry which is preliminary data.</text>
</comment>
<dbReference type="Pfam" id="PF03592">
    <property type="entry name" value="Terminase_2"/>
    <property type="match status" value="1"/>
</dbReference>
<sequence>MDVRERLFVKEYIINKGNAYQAALKAGYAKRTAEQAYNWLEETPINSTKKRHLPYKPYLREAIEDELKKIDDAKIADEKEVLQYLTSVMRKESKAQVVVVEGTGEGRSKARLIEKTPDEKEATKAAELIGKVHGIFTDKVDFDVTVPVFEGEDDLDD</sequence>
<dbReference type="Gene3D" id="6.10.140.2160">
    <property type="match status" value="1"/>
</dbReference>
<reference evidence="1 2" key="1">
    <citation type="submission" date="2018-11" db="EMBL/GenBank/DDBJ databases">
        <title>Clostridium sp. nov., a member of the family Erysipelotrichaceae isolated from pig faeces.</title>
        <authorList>
            <person name="Chang Y.-H."/>
        </authorList>
    </citation>
    <scope>NUCLEOTIDE SEQUENCE [LARGE SCALE GENOMIC DNA]</scope>
    <source>
        <strain evidence="1 2">YH-panp20</strain>
    </source>
</reference>
<keyword evidence="2" id="KW-1185">Reference proteome</keyword>
<organism evidence="1 2">
    <name type="scientific">Absicoccus porci</name>
    <dbReference type="NCBI Taxonomy" id="2486576"/>
    <lineage>
        <taxon>Bacteria</taxon>
        <taxon>Bacillati</taxon>
        <taxon>Bacillota</taxon>
        <taxon>Erysipelotrichia</taxon>
        <taxon>Erysipelotrichales</taxon>
        <taxon>Erysipelotrichaceae</taxon>
        <taxon>Absicoccus</taxon>
    </lineage>
</organism>
<dbReference type="AlphaFoldDB" id="A0A3N0HYM5"/>
<dbReference type="Proteomes" id="UP000276568">
    <property type="component" value="Unassembled WGS sequence"/>
</dbReference>
<protein>
    <submittedName>
        <fullName evidence="1">Terminase small subunit</fullName>
    </submittedName>
</protein>
<dbReference type="GO" id="GO:0051276">
    <property type="term" value="P:chromosome organization"/>
    <property type="evidence" value="ECO:0007669"/>
    <property type="project" value="InterPro"/>
</dbReference>
<dbReference type="Gene3D" id="1.10.10.1400">
    <property type="entry name" value="Terminase, small subunit, N-terminal DNA-binding domain, HTH motif"/>
    <property type="match status" value="1"/>
</dbReference>
<accession>A0A3N0HYM5</accession>
<dbReference type="RefSeq" id="WP_128520915.1">
    <property type="nucleotide sequence ID" value="NZ_RJQC01000003.1"/>
</dbReference>
<evidence type="ECO:0000313" key="1">
    <source>
        <dbReference type="EMBL" id="RNM29851.1"/>
    </source>
</evidence>
<proteinExistence type="predicted"/>
<gene>
    <name evidence="1" type="ORF">EDX97_09520</name>
</gene>
<dbReference type="InterPro" id="IPR038713">
    <property type="entry name" value="Terminase_Gp1_N_sf"/>
</dbReference>